<organism evidence="1 2">
    <name type="scientific">Rothia aeria F0184</name>
    <dbReference type="NCBI Taxonomy" id="888019"/>
    <lineage>
        <taxon>Bacteria</taxon>
        <taxon>Bacillati</taxon>
        <taxon>Actinomycetota</taxon>
        <taxon>Actinomycetes</taxon>
        <taxon>Micrococcales</taxon>
        <taxon>Micrococcaceae</taxon>
        <taxon>Rothia</taxon>
    </lineage>
</organism>
<proteinExistence type="predicted"/>
<dbReference type="HOGENOM" id="CLU_3295936_0_0_11"/>
<dbReference type="EMBL" id="AXZG01000035">
    <property type="protein sequence ID" value="ERT66438.1"/>
    <property type="molecule type" value="Genomic_DNA"/>
</dbReference>
<reference evidence="1 2" key="1">
    <citation type="submission" date="2013-08" db="EMBL/GenBank/DDBJ databases">
        <authorList>
            <person name="Weinstock G."/>
            <person name="Sodergren E."/>
            <person name="Wylie T."/>
            <person name="Fulton L."/>
            <person name="Fulton R."/>
            <person name="Fronick C."/>
            <person name="O'Laughlin M."/>
            <person name="Godfrey J."/>
            <person name="Miner T."/>
            <person name="Herter B."/>
            <person name="Appelbaum E."/>
            <person name="Cordes M."/>
            <person name="Lek S."/>
            <person name="Wollam A."/>
            <person name="Pepin K.H."/>
            <person name="Palsikar V.B."/>
            <person name="Mitreva M."/>
            <person name="Wilson R.K."/>
        </authorList>
    </citation>
    <scope>NUCLEOTIDE SEQUENCE [LARGE SCALE GENOMIC DNA]</scope>
    <source>
        <strain evidence="1 2">F0184</strain>
    </source>
</reference>
<comment type="caution">
    <text evidence="1">The sequence shown here is derived from an EMBL/GenBank/DDBJ whole genome shotgun (WGS) entry which is preliminary data.</text>
</comment>
<evidence type="ECO:0000313" key="1">
    <source>
        <dbReference type="EMBL" id="ERT66438.1"/>
    </source>
</evidence>
<name>U7V6M4_9MICC</name>
<accession>U7V6M4</accession>
<gene>
    <name evidence="1" type="ORF">HMPREF0742_01091</name>
</gene>
<sequence>MHEIYQIEMEYRGYFLDIFTTTDYDREINLHNYMCRTFHS</sequence>
<dbReference type="AlphaFoldDB" id="U7V6M4"/>
<protein>
    <submittedName>
        <fullName evidence="1">Uncharacterized protein</fullName>
    </submittedName>
</protein>
<evidence type="ECO:0000313" key="2">
    <source>
        <dbReference type="Proteomes" id="UP000017174"/>
    </source>
</evidence>
<dbReference type="Proteomes" id="UP000017174">
    <property type="component" value="Unassembled WGS sequence"/>
</dbReference>